<keyword evidence="1 2" id="KW-0694">RNA-binding</keyword>
<dbReference type="EMBL" id="OY660877">
    <property type="protein sequence ID" value="CAJ1072646.1"/>
    <property type="molecule type" value="Genomic_DNA"/>
</dbReference>
<gene>
    <name evidence="6" type="ORF">XNOV1_A007182</name>
</gene>
<feature type="region of interest" description="Disordered" evidence="3">
    <location>
        <begin position="355"/>
        <end position="374"/>
    </location>
</feature>
<dbReference type="PROSITE" id="PS51938">
    <property type="entry name" value="SUZ_C"/>
    <property type="match status" value="1"/>
</dbReference>
<dbReference type="Gene3D" id="1.10.10.10">
    <property type="entry name" value="Winged helix-like DNA-binding domain superfamily/Winged helix DNA-binding domain"/>
    <property type="match status" value="1"/>
</dbReference>
<dbReference type="InterPro" id="IPR024642">
    <property type="entry name" value="SUZ-C"/>
</dbReference>
<accession>A0AAV1GIL7</accession>
<dbReference type="InterPro" id="IPR036388">
    <property type="entry name" value="WH-like_DNA-bd_sf"/>
</dbReference>
<dbReference type="PANTHER" id="PTHR22792:SF61">
    <property type="entry name" value="LA RIBONUCLEOPROTEIN DOMAIN FAMILY MEMBER 6"/>
    <property type="match status" value="1"/>
</dbReference>
<feature type="compositionally biased region" description="Polar residues" evidence="3">
    <location>
        <begin position="252"/>
        <end position="263"/>
    </location>
</feature>
<dbReference type="PANTHER" id="PTHR22792">
    <property type="entry name" value="LUPUS LA PROTEIN-RELATED"/>
    <property type="match status" value="1"/>
</dbReference>
<dbReference type="GO" id="GO:0003729">
    <property type="term" value="F:mRNA binding"/>
    <property type="evidence" value="ECO:0007669"/>
    <property type="project" value="TreeGrafter"/>
</dbReference>
<keyword evidence="7" id="KW-1185">Reference proteome</keyword>
<sequence length="374" mass="42455">MSNPAGDFPQSSQQEEEEDRRGELLCLKIKAQLEDLFSDGNLAQDGFLLKHVLKKKEGYVSLKLLTCLKKTKALTTDWYMTLAGAEYSELLEVNDECTKVRRREPLPEWLLCSPTSRLLLAWNISEEENEEEDGVALGLEPPSLSDRIFQKFSAYGNITSVWILHPGEELPKQLQKYAKRHKELGKHLCAVVKFEHLEAVRAAYSVLKAEEEKSGGEGMNVVPLGFHSTHQITKEEHNQDPPEEENPHETSQHPVQKESSLTVQVAGEVSNATQPQESQNNCTQRNLEQISTRCDSQSLLGFKQNYSRMNCGSGDWDRNHSHGPWVLRRKFLASALNLKEAGDLNERGFMQRVLRQPYGPDGTKGFRGRERQLQ</sequence>
<dbReference type="Pfam" id="PF12901">
    <property type="entry name" value="SUZ-C"/>
    <property type="match status" value="1"/>
</dbReference>
<feature type="region of interest" description="Disordered" evidence="3">
    <location>
        <begin position="233"/>
        <end position="284"/>
    </location>
</feature>
<dbReference type="InterPro" id="IPR036390">
    <property type="entry name" value="WH_DNA-bd_sf"/>
</dbReference>
<dbReference type="Proteomes" id="UP001178508">
    <property type="component" value="Chromosome 14"/>
</dbReference>
<feature type="compositionally biased region" description="Polar residues" evidence="3">
    <location>
        <begin position="270"/>
        <end position="284"/>
    </location>
</feature>
<dbReference type="GO" id="GO:0005634">
    <property type="term" value="C:nucleus"/>
    <property type="evidence" value="ECO:0007669"/>
    <property type="project" value="TreeGrafter"/>
</dbReference>
<evidence type="ECO:0000256" key="1">
    <source>
        <dbReference type="ARBA" id="ARBA00022884"/>
    </source>
</evidence>
<dbReference type="SUPFAM" id="SSF54928">
    <property type="entry name" value="RNA-binding domain, RBD"/>
    <property type="match status" value="1"/>
</dbReference>
<dbReference type="Pfam" id="PF05383">
    <property type="entry name" value="La"/>
    <property type="match status" value="1"/>
</dbReference>
<evidence type="ECO:0000256" key="3">
    <source>
        <dbReference type="SAM" id="MobiDB-lite"/>
    </source>
</evidence>
<dbReference type="InterPro" id="IPR035979">
    <property type="entry name" value="RBD_domain_sf"/>
</dbReference>
<name>A0AAV1GIL7_XYRNO</name>
<evidence type="ECO:0000259" key="4">
    <source>
        <dbReference type="PROSITE" id="PS50961"/>
    </source>
</evidence>
<dbReference type="PROSITE" id="PS50961">
    <property type="entry name" value="HTH_LA"/>
    <property type="match status" value="1"/>
</dbReference>
<evidence type="ECO:0000256" key="2">
    <source>
        <dbReference type="PROSITE-ProRule" id="PRU00332"/>
    </source>
</evidence>
<reference evidence="6" key="1">
    <citation type="submission" date="2023-08" db="EMBL/GenBank/DDBJ databases">
        <authorList>
            <person name="Alioto T."/>
            <person name="Alioto T."/>
            <person name="Gomez Garrido J."/>
        </authorList>
    </citation>
    <scope>NUCLEOTIDE SEQUENCE</scope>
</reference>
<dbReference type="InterPro" id="IPR006630">
    <property type="entry name" value="La_HTH"/>
</dbReference>
<evidence type="ECO:0000259" key="5">
    <source>
        <dbReference type="PROSITE" id="PS51938"/>
    </source>
</evidence>
<evidence type="ECO:0000313" key="6">
    <source>
        <dbReference type="EMBL" id="CAJ1072646.1"/>
    </source>
</evidence>
<evidence type="ECO:0000313" key="7">
    <source>
        <dbReference type="Proteomes" id="UP001178508"/>
    </source>
</evidence>
<feature type="compositionally biased region" description="Basic and acidic residues" evidence="3">
    <location>
        <begin position="233"/>
        <end position="251"/>
    </location>
</feature>
<feature type="domain" description="HTH La-type RNA-binding" evidence="4">
    <location>
        <begin position="19"/>
        <end position="110"/>
    </location>
</feature>
<dbReference type="SUPFAM" id="SSF46785">
    <property type="entry name" value="Winged helix' DNA-binding domain"/>
    <property type="match status" value="1"/>
</dbReference>
<dbReference type="SMART" id="SM00715">
    <property type="entry name" value="LA"/>
    <property type="match status" value="1"/>
</dbReference>
<protein>
    <submittedName>
        <fullName evidence="6">La-related protein 6b</fullName>
    </submittedName>
</protein>
<dbReference type="InterPro" id="IPR045180">
    <property type="entry name" value="La_dom_prot"/>
</dbReference>
<organism evidence="6 7">
    <name type="scientific">Xyrichtys novacula</name>
    <name type="common">Pearly razorfish</name>
    <name type="synonym">Hemipteronotus novacula</name>
    <dbReference type="NCBI Taxonomy" id="13765"/>
    <lineage>
        <taxon>Eukaryota</taxon>
        <taxon>Metazoa</taxon>
        <taxon>Chordata</taxon>
        <taxon>Craniata</taxon>
        <taxon>Vertebrata</taxon>
        <taxon>Euteleostomi</taxon>
        <taxon>Actinopterygii</taxon>
        <taxon>Neopterygii</taxon>
        <taxon>Teleostei</taxon>
        <taxon>Neoteleostei</taxon>
        <taxon>Acanthomorphata</taxon>
        <taxon>Eupercaria</taxon>
        <taxon>Labriformes</taxon>
        <taxon>Labridae</taxon>
        <taxon>Xyrichtys</taxon>
    </lineage>
</organism>
<dbReference type="AlphaFoldDB" id="A0AAV1GIL7"/>
<proteinExistence type="predicted"/>
<feature type="domain" description="SUZ-C" evidence="5">
    <location>
        <begin position="320"/>
        <end position="370"/>
    </location>
</feature>